<proteinExistence type="inferred from homology"/>
<dbReference type="RefSeq" id="WP_090379937.1">
    <property type="nucleotide sequence ID" value="NZ_CP156749.1"/>
</dbReference>
<dbReference type="STRING" id="53406.SAMN05421553_2052"/>
<gene>
    <name evidence="5" type="ORF">SAMN05421553_2052</name>
</gene>
<protein>
    <submittedName>
        <fullName evidence="5">Uncharacterized phage protein gp47/JayE</fullName>
    </submittedName>
</protein>
<name>A0A1H4Y2M9_PSEAG</name>
<organism evidence="5 6">
    <name type="scientific">Pseudomonas anguilliseptica</name>
    <dbReference type="NCBI Taxonomy" id="53406"/>
    <lineage>
        <taxon>Bacteria</taxon>
        <taxon>Pseudomonadati</taxon>
        <taxon>Pseudomonadota</taxon>
        <taxon>Gammaproteobacteria</taxon>
        <taxon>Pseudomonadales</taxon>
        <taxon>Pseudomonadaceae</taxon>
        <taxon>Pseudomonas</taxon>
    </lineage>
</organism>
<dbReference type="Pfam" id="PF04865">
    <property type="entry name" value="Baseplate_J"/>
    <property type="match status" value="1"/>
</dbReference>
<dbReference type="EMBL" id="FNSC01000001">
    <property type="protein sequence ID" value="SED11328.1"/>
    <property type="molecule type" value="Genomic_DNA"/>
</dbReference>
<dbReference type="PANTHER" id="PTHR37829:SF3">
    <property type="entry name" value="PROTEIN JAYE-RELATED"/>
    <property type="match status" value="1"/>
</dbReference>
<comment type="similarity">
    <text evidence="1">Belongs to the Mu gp47/PBSX XkdT family.</text>
</comment>
<dbReference type="InterPro" id="IPR052399">
    <property type="entry name" value="Phage_Baseplate_Assmbl_Protein"/>
</dbReference>
<dbReference type="OrthoDB" id="7565172at2"/>
<dbReference type="Pfam" id="PF26078">
    <property type="entry name" value="Baseplate_J_M"/>
    <property type="match status" value="1"/>
</dbReference>
<reference evidence="6" key="1">
    <citation type="submission" date="2016-10" db="EMBL/GenBank/DDBJ databases">
        <authorList>
            <person name="Varghese N."/>
            <person name="Submissions S."/>
        </authorList>
    </citation>
    <scope>NUCLEOTIDE SEQUENCE [LARGE SCALE GENOMIC DNA]</scope>
    <source>
        <strain evidence="6">DSM 12111</strain>
    </source>
</reference>
<dbReference type="Proteomes" id="UP000242849">
    <property type="component" value="Unassembled WGS sequence"/>
</dbReference>
<evidence type="ECO:0000259" key="4">
    <source>
        <dbReference type="Pfam" id="PF26079"/>
    </source>
</evidence>
<feature type="domain" description="Baseplate J-like C-terminal" evidence="4">
    <location>
        <begin position="269"/>
        <end position="352"/>
    </location>
</feature>
<sequence>MAYSAPPFESILANILRDIRSLQPEADIGTDSDHYVRSAAVAAAIEGIYQKLAWLYRQIFPDTADKDELVRTAADRGVFLKLAVGAGDSVALTGAPGVELLQGATLKHLASGELFTATSSAMIGTGGTATVSVVAQTPGTALNDLTGALTLTSPPLGMDAAAAFIGSTTGGEDEETIESLLVRLLEIMQEPPAGGATYDYERWAKEVPGVVDALVLPKRRGGGTVDVVITGSDGVPSAEVTAACQAHIEDQCTVIGDIWVFVPVERAVNSTAQVELNGDYTLAEVRGFAQKAYTALLGAKKPREPLKRSQIEAMINNLPGVSDRVVNTPAGNVAASDDPAQIGWIRPGTITLELMP</sequence>
<evidence type="ECO:0000313" key="5">
    <source>
        <dbReference type="EMBL" id="SED11328.1"/>
    </source>
</evidence>
<dbReference type="Pfam" id="PF26079">
    <property type="entry name" value="Baseplate_J_C"/>
    <property type="match status" value="1"/>
</dbReference>
<dbReference type="PANTHER" id="PTHR37829">
    <property type="entry name" value="PHAGE-LIKE ELEMENT PBSX PROTEIN XKDT"/>
    <property type="match status" value="1"/>
</dbReference>
<dbReference type="InterPro" id="IPR058531">
    <property type="entry name" value="Baseplate_J_M"/>
</dbReference>
<evidence type="ECO:0000313" key="6">
    <source>
        <dbReference type="Proteomes" id="UP000242849"/>
    </source>
</evidence>
<evidence type="ECO:0000256" key="1">
    <source>
        <dbReference type="ARBA" id="ARBA00038087"/>
    </source>
</evidence>
<keyword evidence="6" id="KW-1185">Reference proteome</keyword>
<dbReference type="InterPro" id="IPR006949">
    <property type="entry name" value="Barrel_Baseplate_J-like"/>
</dbReference>
<feature type="domain" description="Baseplate J-like central" evidence="3">
    <location>
        <begin position="192"/>
        <end position="251"/>
    </location>
</feature>
<evidence type="ECO:0000259" key="3">
    <source>
        <dbReference type="Pfam" id="PF26078"/>
    </source>
</evidence>
<dbReference type="AlphaFoldDB" id="A0A1H4Y2M9"/>
<feature type="domain" description="Baseplate protein J-like barrel" evidence="2">
    <location>
        <begin position="90"/>
        <end position="170"/>
    </location>
</feature>
<accession>A0A1H4Y2M9</accession>
<dbReference type="InterPro" id="IPR058530">
    <property type="entry name" value="Baseplate_J-like_C"/>
</dbReference>
<evidence type="ECO:0000259" key="2">
    <source>
        <dbReference type="Pfam" id="PF04865"/>
    </source>
</evidence>